<dbReference type="AlphaFoldDB" id="A0A0Q4AXA7"/>
<feature type="transmembrane region" description="Helical" evidence="1">
    <location>
        <begin position="102"/>
        <end position="122"/>
    </location>
</feature>
<comment type="caution">
    <text evidence="2">The sequence shown here is derived from an EMBL/GenBank/DDBJ whole genome shotgun (WGS) entry which is preliminary data.</text>
</comment>
<dbReference type="InterPro" id="IPR034804">
    <property type="entry name" value="SQR/QFR_C/D"/>
</dbReference>
<protein>
    <recommendedName>
        <fullName evidence="4">Succinate dehydrogenase</fullName>
    </recommendedName>
</protein>
<reference evidence="2" key="1">
    <citation type="submission" date="2015-08" db="EMBL/GenBank/DDBJ databases">
        <title>Candidatus Bacteriodes Periocalifornicus.</title>
        <authorList>
            <person name="McLean J.S."/>
            <person name="Kelley S."/>
        </authorList>
    </citation>
    <scope>NUCLEOTIDE SEQUENCE [LARGE SCALE GENOMIC DNA]</scope>
    <source>
        <strain evidence="2">12B</strain>
    </source>
</reference>
<dbReference type="CDD" id="cd03498">
    <property type="entry name" value="SQR_TypeB_2_TM"/>
    <property type="match status" value="1"/>
</dbReference>
<proteinExistence type="predicted"/>
<accession>A0A0Q4AXA7</accession>
<gene>
    <name evidence="2" type="ORF">AL399_06720</name>
</gene>
<keyword evidence="1" id="KW-1133">Transmembrane helix</keyword>
<dbReference type="PATRIC" id="fig|1702214.3.peg.652"/>
<evidence type="ECO:0000313" key="2">
    <source>
        <dbReference type="EMBL" id="KQM08558.1"/>
    </source>
</evidence>
<evidence type="ECO:0000256" key="1">
    <source>
        <dbReference type="SAM" id="Phobius"/>
    </source>
</evidence>
<evidence type="ECO:0000313" key="3">
    <source>
        <dbReference type="Proteomes" id="UP000054172"/>
    </source>
</evidence>
<dbReference type="InterPro" id="IPR011138">
    <property type="entry name" value="Cytochrome_b-558"/>
</dbReference>
<organism evidence="2 3">
    <name type="scientific">Candidatus [Bacteroides] periocalifornicus</name>
    <dbReference type="NCBI Taxonomy" id="1702214"/>
    <lineage>
        <taxon>Bacteria</taxon>
        <taxon>Pseudomonadati</taxon>
        <taxon>Bacteroidota</taxon>
    </lineage>
</organism>
<dbReference type="NCBIfam" id="TIGR02046">
    <property type="entry name" value="sdhC_b558_fam"/>
    <property type="match status" value="1"/>
</dbReference>
<dbReference type="STRING" id="1702214.AL399_06720"/>
<feature type="transmembrane region" description="Helical" evidence="1">
    <location>
        <begin position="59"/>
        <end position="76"/>
    </location>
</feature>
<dbReference type="Proteomes" id="UP000054172">
    <property type="component" value="Unassembled WGS sequence"/>
</dbReference>
<keyword evidence="3" id="KW-1185">Reference proteome</keyword>
<evidence type="ECO:0008006" key="4">
    <source>
        <dbReference type="Google" id="ProtNLM"/>
    </source>
</evidence>
<dbReference type="Gene3D" id="1.20.1300.10">
    <property type="entry name" value="Fumarate reductase/succinate dehydrogenase, transmembrane subunit"/>
    <property type="match status" value="1"/>
</dbReference>
<feature type="transmembrane region" description="Helical" evidence="1">
    <location>
        <begin position="193"/>
        <end position="217"/>
    </location>
</feature>
<keyword evidence="1" id="KW-0812">Transmembrane</keyword>
<feature type="transmembrane region" description="Helical" evidence="1">
    <location>
        <begin position="153"/>
        <end position="172"/>
    </location>
</feature>
<dbReference type="EMBL" id="LIIK01000032">
    <property type="protein sequence ID" value="KQM08558.1"/>
    <property type="molecule type" value="Genomic_DNA"/>
</dbReference>
<sequence>MSISGLFLMLFLLMHLSINLTLMLNDVDMFGQHWAEGEMFNTGAHFMISTPLIRIMEPLLAAGFVFHIIYATIITLRNRKFRPIGYTQTSGNALTSWSSKNMYILGLAVLAFLVLHIMNFFWKFRFTEMPTVELGGHTVDDSYSVVAGLFKGSVAYCLVYIAAAVLLALHLSHGFWSAFQTIGFNNRKWIPRLHAISVVYAIVIGLGFSSIPLYFLLIH</sequence>
<dbReference type="SUPFAM" id="SSF81343">
    <property type="entry name" value="Fumarate reductase respiratory complex transmembrane subunits"/>
    <property type="match status" value="1"/>
</dbReference>
<name>A0A0Q4AXA7_9BACT</name>
<keyword evidence="1" id="KW-0472">Membrane</keyword>
<dbReference type="GO" id="GO:0016020">
    <property type="term" value="C:membrane"/>
    <property type="evidence" value="ECO:0007669"/>
    <property type="project" value="InterPro"/>
</dbReference>